<dbReference type="InterPro" id="IPR010095">
    <property type="entry name" value="Cas12f1-like_TNB"/>
</dbReference>
<accession>E0UME1</accession>
<geneLocation type="plasmid" evidence="11 12">
    <name>Cy782202</name>
</geneLocation>
<keyword evidence="2" id="KW-0815">Transposition</keyword>
<dbReference type="RefSeq" id="WP_013334869.1">
    <property type="nucleotide sequence ID" value="NC_014534.1"/>
</dbReference>
<protein>
    <submittedName>
        <fullName evidence="11">Transposase, IS605 OrfB family</fullName>
    </submittedName>
</protein>
<dbReference type="GO" id="GO:0006310">
    <property type="term" value="P:DNA recombination"/>
    <property type="evidence" value="ECO:0007669"/>
    <property type="project" value="UniProtKB-KW"/>
</dbReference>
<dbReference type="Pfam" id="PF12323">
    <property type="entry name" value="HTH_OrfB_IS605"/>
    <property type="match status" value="1"/>
</dbReference>
<feature type="region of interest" description="Disordered" evidence="7">
    <location>
        <begin position="463"/>
        <end position="493"/>
    </location>
</feature>
<evidence type="ECO:0000256" key="4">
    <source>
        <dbReference type="ARBA" id="ARBA00022833"/>
    </source>
</evidence>
<dbReference type="HOGENOM" id="CLU_032903_0_1_3"/>
<dbReference type="GO" id="GO:0003677">
    <property type="term" value="F:DNA binding"/>
    <property type="evidence" value="ECO:0007669"/>
    <property type="project" value="UniProtKB-KW"/>
</dbReference>
<dbReference type="NCBIfam" id="NF040570">
    <property type="entry name" value="guided_TnpB"/>
    <property type="match status" value="1"/>
</dbReference>
<evidence type="ECO:0000256" key="3">
    <source>
        <dbReference type="ARBA" id="ARBA00022723"/>
    </source>
</evidence>
<evidence type="ECO:0000256" key="1">
    <source>
        <dbReference type="ARBA" id="ARBA00008761"/>
    </source>
</evidence>
<dbReference type="EMBL" id="CP002200">
    <property type="protein sequence ID" value="ADN18121.1"/>
    <property type="molecule type" value="Genomic_DNA"/>
</dbReference>
<evidence type="ECO:0000256" key="6">
    <source>
        <dbReference type="ARBA" id="ARBA00023172"/>
    </source>
</evidence>
<feature type="domain" description="Transposase putative helix-turn-helix" evidence="10">
    <location>
        <begin position="20"/>
        <end position="62"/>
    </location>
</feature>
<comment type="similarity">
    <text evidence="1">In the C-terminal section; belongs to the transposase 35 family.</text>
</comment>
<keyword evidence="6" id="KW-0233">DNA recombination</keyword>
<organism evidence="11 12">
    <name type="scientific">Gloeothece verrucosa (strain PCC 7822)</name>
    <name type="common">Cyanothece sp. (strain PCC 7822)</name>
    <dbReference type="NCBI Taxonomy" id="497965"/>
    <lineage>
        <taxon>Bacteria</taxon>
        <taxon>Bacillati</taxon>
        <taxon>Cyanobacteriota</taxon>
        <taxon>Cyanophyceae</taxon>
        <taxon>Oscillatoriophycideae</taxon>
        <taxon>Chroococcales</taxon>
        <taxon>Aphanothecaceae</taxon>
        <taxon>Gloeothece</taxon>
        <taxon>Gloeothece verrucosa</taxon>
    </lineage>
</organism>
<evidence type="ECO:0000256" key="2">
    <source>
        <dbReference type="ARBA" id="ARBA00022578"/>
    </source>
</evidence>
<gene>
    <name evidence="11" type="ordered locus">Cyan7822_6327</name>
</gene>
<name>E0UME1_GLOV7</name>
<evidence type="ECO:0000256" key="7">
    <source>
        <dbReference type="SAM" id="MobiDB-lite"/>
    </source>
</evidence>
<evidence type="ECO:0000313" key="12">
    <source>
        <dbReference type="Proteomes" id="UP000008206"/>
    </source>
</evidence>
<keyword evidence="4" id="KW-0862">Zinc</keyword>
<dbReference type="InterPro" id="IPR001959">
    <property type="entry name" value="Transposase"/>
</dbReference>
<feature type="domain" description="Probable transposase IS891/IS1136/IS1341" evidence="8">
    <location>
        <begin position="226"/>
        <end position="332"/>
    </location>
</feature>
<dbReference type="GO" id="GO:0032196">
    <property type="term" value="P:transposition"/>
    <property type="evidence" value="ECO:0007669"/>
    <property type="project" value="UniProtKB-KW"/>
</dbReference>
<proteinExistence type="inferred from homology"/>
<evidence type="ECO:0000259" key="9">
    <source>
        <dbReference type="Pfam" id="PF07282"/>
    </source>
</evidence>
<dbReference type="Proteomes" id="UP000008206">
    <property type="component" value="Plasmid Cy782202"/>
</dbReference>
<dbReference type="Pfam" id="PF01385">
    <property type="entry name" value="OrfB_IS605"/>
    <property type="match status" value="1"/>
</dbReference>
<dbReference type="InterPro" id="IPR021027">
    <property type="entry name" value="Transposase_put_HTH"/>
</dbReference>
<dbReference type="AlphaFoldDB" id="E0UME1"/>
<evidence type="ECO:0000259" key="8">
    <source>
        <dbReference type="Pfam" id="PF01385"/>
    </source>
</evidence>
<dbReference type="KEGG" id="cyj:Cyan7822_6327"/>
<keyword evidence="12" id="KW-1185">Reference proteome</keyword>
<evidence type="ECO:0000259" key="10">
    <source>
        <dbReference type="Pfam" id="PF12323"/>
    </source>
</evidence>
<keyword evidence="3" id="KW-0479">Metal-binding</keyword>
<evidence type="ECO:0000313" key="11">
    <source>
        <dbReference type="EMBL" id="ADN18121.1"/>
    </source>
</evidence>
<keyword evidence="5" id="KW-0238">DNA-binding</keyword>
<evidence type="ECO:0000256" key="5">
    <source>
        <dbReference type="ARBA" id="ARBA00023125"/>
    </source>
</evidence>
<feature type="domain" description="Cas12f1-like TNB" evidence="9">
    <location>
        <begin position="365"/>
        <end position="430"/>
    </location>
</feature>
<dbReference type="Pfam" id="PF07282">
    <property type="entry name" value="Cas12f1-like_TNB"/>
    <property type="match status" value="1"/>
</dbReference>
<dbReference type="GO" id="GO:0046872">
    <property type="term" value="F:metal ion binding"/>
    <property type="evidence" value="ECO:0007669"/>
    <property type="project" value="UniProtKB-KW"/>
</dbReference>
<sequence length="502" mass="57758">MLDLIVVNSITTKIKGLKLLLGYVYKLRPNLEQSAKIDSWLDKLRATYNWSLADRINTYQQRFIQGEYCDLRTRSVACPLTCCVLNNSATGEPWRKNGEKRTAKEIQITALPQLKKARPWYREIDSTVLQQNLERLNKAYENFFAGRGFPKFKNRSNFKSFTYATGVQLKGNKIYLPKLGWMRYYNSRPIPDGFKVKSVTVRKKADGYYVSIRIENSSIPSFPILPIDEVKTVIGVDAGVTKLLHCSDKSVIENPRFGTNPKTKRQLKIRQRRLSRCKKGSKNSKKKATQLAKLHHKIKQKREAYAWKVAHKIVKKADCIVVEDLNIQGLLKRCKPIKCEQTGRFLPNDQSAKKALHRSIIDASWHSLFQKSEYLAAKLGKVFLKVDPKKTSQTCPKCGYADKENRNKEKFVCLDCGHFSDSDWNASINLKNRAISQFNLKIKQPRKVRQDLSEPKQLSLFETPSPELTEVQRRQHSARNSKRDVPGNPPTQLSLWDIQDLA</sequence>
<keyword evidence="11" id="KW-0614">Plasmid</keyword>
<reference evidence="12" key="1">
    <citation type="journal article" date="2011" name="MBio">
        <title>Novel metabolic attributes of the genus Cyanothece, comprising a group of unicellular nitrogen-fixing Cyanobacteria.</title>
        <authorList>
            <person name="Bandyopadhyay A."/>
            <person name="Elvitigala T."/>
            <person name="Welsh E."/>
            <person name="Stockel J."/>
            <person name="Liberton M."/>
            <person name="Min H."/>
            <person name="Sherman L.A."/>
            <person name="Pakrasi H.B."/>
        </authorList>
    </citation>
    <scope>NUCLEOTIDE SEQUENCE [LARGE SCALE GENOMIC DNA]</scope>
    <source>
        <strain evidence="12">PCC 7822</strain>
        <plasmid evidence="12">Cy782202</plasmid>
    </source>
</reference>